<dbReference type="Proteomes" id="UP001626536">
    <property type="component" value="Chromosome"/>
</dbReference>
<sequence>MGELIAFRLPKDGARSTSTPVQAGMVLLFTGVRRERMIDPSAKSKRLRRGGDKRTDKSRDKSARPIA</sequence>
<dbReference type="EMBL" id="CP136862">
    <property type="protein sequence ID" value="WOJ90789.1"/>
    <property type="molecule type" value="Genomic_DNA"/>
</dbReference>
<evidence type="ECO:0000313" key="3">
    <source>
        <dbReference type="Proteomes" id="UP001626536"/>
    </source>
</evidence>
<feature type="compositionally biased region" description="Basic and acidic residues" evidence="1">
    <location>
        <begin position="49"/>
        <end position="67"/>
    </location>
</feature>
<evidence type="ECO:0000313" key="2">
    <source>
        <dbReference type="EMBL" id="WOJ90789.1"/>
    </source>
</evidence>
<organism evidence="2 3">
    <name type="scientific">Methylocapsa polymorpha</name>
    <dbReference type="NCBI Taxonomy" id="3080828"/>
    <lineage>
        <taxon>Bacteria</taxon>
        <taxon>Pseudomonadati</taxon>
        <taxon>Pseudomonadota</taxon>
        <taxon>Alphaproteobacteria</taxon>
        <taxon>Hyphomicrobiales</taxon>
        <taxon>Beijerinckiaceae</taxon>
        <taxon>Methylocapsa</taxon>
    </lineage>
</organism>
<feature type="region of interest" description="Disordered" evidence="1">
    <location>
        <begin position="38"/>
        <end position="67"/>
    </location>
</feature>
<gene>
    <name evidence="2" type="ORF">RZS28_05745</name>
</gene>
<dbReference type="RefSeq" id="WP_407340376.1">
    <property type="nucleotide sequence ID" value="NZ_CP136862.1"/>
</dbReference>
<evidence type="ECO:0000256" key="1">
    <source>
        <dbReference type="SAM" id="MobiDB-lite"/>
    </source>
</evidence>
<keyword evidence="3" id="KW-1185">Reference proteome</keyword>
<reference evidence="2 3" key="1">
    <citation type="submission" date="2023-10" db="EMBL/GenBank/DDBJ databases">
        <title>Novel methanotroph of the genus Methylocapsa from a subarctic wetland.</title>
        <authorList>
            <person name="Belova S.E."/>
            <person name="Oshkin I.Y."/>
            <person name="Miroshnikov K."/>
            <person name="Dedysh S.N."/>
        </authorList>
    </citation>
    <scope>NUCLEOTIDE SEQUENCE [LARGE SCALE GENOMIC DNA]</scope>
    <source>
        <strain evidence="2 3">RX1</strain>
    </source>
</reference>
<name>A0ABZ0HU39_9HYPH</name>
<protein>
    <submittedName>
        <fullName evidence="2">Uncharacterized protein</fullName>
    </submittedName>
</protein>
<accession>A0ABZ0HU39</accession>
<proteinExistence type="predicted"/>